<accession>A0A078LWI6</accession>
<keyword evidence="18" id="KW-1185">Reference proteome</keyword>
<dbReference type="Gene3D" id="3.30.420.10">
    <property type="entry name" value="Ribonuclease H-like superfamily/Ribonuclease H"/>
    <property type="match status" value="1"/>
</dbReference>
<reference evidence="17 18" key="1">
    <citation type="submission" date="2014-07" db="EMBL/GenBank/DDBJ databases">
        <authorList>
            <person name="Urmite Genomes Urmite Genomes"/>
        </authorList>
    </citation>
    <scope>NUCLEOTIDE SEQUENCE [LARGE SCALE GENOMIC DNA]</scope>
    <source>
        <strain evidence="17 18">13MG44_air</strain>
    </source>
</reference>
<dbReference type="Pfam" id="PF02811">
    <property type="entry name" value="PHP"/>
    <property type="match status" value="1"/>
</dbReference>
<comment type="function">
    <text evidence="11">DNA polymerase III is a complex, multichain enzyme responsible for most of the replicative synthesis in bacteria. This DNA polymerase also exhibits 3' to 5' exonuclease activity. The alpha chain is the DNA polymerase.</text>
</comment>
<gene>
    <name evidence="14 17" type="primary">polC</name>
    <name evidence="17" type="ORF">BN1048_00536</name>
</gene>
<dbReference type="InterPro" id="IPR024754">
    <property type="entry name" value="DNA_PolC-like_N_II"/>
</dbReference>
<dbReference type="Gene3D" id="2.40.50.140">
    <property type="entry name" value="Nucleic acid-binding proteins"/>
    <property type="match status" value="1"/>
</dbReference>
<dbReference type="InterPro" id="IPR004805">
    <property type="entry name" value="DnaE2/DnaE/PolC"/>
</dbReference>
<dbReference type="Pfam" id="PF14579">
    <property type="entry name" value="HHH_6"/>
    <property type="match status" value="1"/>
</dbReference>
<evidence type="ECO:0000256" key="12">
    <source>
        <dbReference type="ARBA" id="ARBA00026073"/>
    </source>
</evidence>
<name>A0A078LWI6_9STAP</name>
<keyword evidence="4 14" id="KW-0808">Transferase</keyword>
<dbReference type="Pfam" id="PF00929">
    <property type="entry name" value="RNase_T"/>
    <property type="match status" value="1"/>
</dbReference>
<dbReference type="GO" id="GO:0005737">
    <property type="term" value="C:cytoplasm"/>
    <property type="evidence" value="ECO:0007669"/>
    <property type="project" value="UniProtKB-SubCell"/>
</dbReference>
<dbReference type="InterPro" id="IPR029460">
    <property type="entry name" value="DNAPol_HHH"/>
</dbReference>
<dbReference type="NCBIfam" id="TIGR00573">
    <property type="entry name" value="dnaq"/>
    <property type="match status" value="1"/>
</dbReference>
<evidence type="ECO:0000313" key="17">
    <source>
        <dbReference type="EMBL" id="CDZ99568.1"/>
    </source>
</evidence>
<evidence type="ECO:0000256" key="2">
    <source>
        <dbReference type="ARBA" id="ARBA00004496"/>
    </source>
</evidence>
<dbReference type="InterPro" id="IPR044923">
    <property type="entry name" value="PolC_middle_finger_sf"/>
</dbReference>
<evidence type="ECO:0000256" key="3">
    <source>
        <dbReference type="ARBA" id="ARBA00022490"/>
    </source>
</evidence>
<dbReference type="HOGENOM" id="CLU_003297_0_0_9"/>
<dbReference type="InterPro" id="IPR028112">
    <property type="entry name" value="DNA_PolC-type_N_I"/>
</dbReference>
<dbReference type="InterPro" id="IPR040982">
    <property type="entry name" value="DNA_pol3_finger"/>
</dbReference>
<evidence type="ECO:0000256" key="14">
    <source>
        <dbReference type="HAMAP-Rule" id="MF_00356"/>
    </source>
</evidence>
<dbReference type="InterPro" id="IPR036397">
    <property type="entry name" value="RNaseH_sf"/>
</dbReference>
<dbReference type="eggNOG" id="COG2176">
    <property type="taxonomic scope" value="Bacteria"/>
</dbReference>
<dbReference type="InterPro" id="IPR006308">
    <property type="entry name" value="Pol_III_a_PolC-type_gram_pos"/>
</dbReference>
<evidence type="ECO:0000256" key="11">
    <source>
        <dbReference type="ARBA" id="ARBA00025611"/>
    </source>
</evidence>
<keyword evidence="6 14" id="KW-0235">DNA replication</keyword>
<evidence type="ECO:0000256" key="6">
    <source>
        <dbReference type="ARBA" id="ARBA00022705"/>
    </source>
</evidence>
<evidence type="ECO:0000313" key="18">
    <source>
        <dbReference type="Proteomes" id="UP000044136"/>
    </source>
</evidence>
<evidence type="ECO:0000256" key="10">
    <source>
        <dbReference type="ARBA" id="ARBA00022932"/>
    </source>
</evidence>
<dbReference type="InterPro" id="IPR013520">
    <property type="entry name" value="Ribonucl_H"/>
</dbReference>
<dbReference type="Gene3D" id="3.30.1900.20">
    <property type="match status" value="2"/>
</dbReference>
<comment type="function">
    <text evidence="1 14">Required for replicative DNA synthesis. This DNA polymerase also exhibits 3' to 5' exonuclease activity.</text>
</comment>
<comment type="subcellular location">
    <subcellularLocation>
        <location evidence="2 14">Cytoplasm</location>
    </subcellularLocation>
</comment>
<keyword evidence="9 14" id="KW-0269">Exonuclease</keyword>
<dbReference type="Pfam" id="PF07733">
    <property type="entry name" value="DNA_pol3_alpha"/>
    <property type="match status" value="2"/>
</dbReference>
<dbReference type="RefSeq" id="WP_035808157.1">
    <property type="nucleotide sequence ID" value="NZ_CCSE01000001.1"/>
</dbReference>
<dbReference type="GO" id="GO:0006261">
    <property type="term" value="P:DNA-templated DNA replication"/>
    <property type="evidence" value="ECO:0007669"/>
    <property type="project" value="UniProtKB-UniRule"/>
</dbReference>
<dbReference type="InterPro" id="IPR004365">
    <property type="entry name" value="NA-bd_OB_tRNA"/>
</dbReference>
<dbReference type="NCBIfam" id="NF001688">
    <property type="entry name" value="PRK00448.1"/>
    <property type="match status" value="1"/>
</dbReference>
<proteinExistence type="inferred from homology"/>
<dbReference type="CDD" id="cd04484">
    <property type="entry name" value="polC_OBF"/>
    <property type="match status" value="1"/>
</dbReference>
<dbReference type="Gene3D" id="1.10.150.870">
    <property type="match status" value="1"/>
</dbReference>
<dbReference type="InterPro" id="IPR003141">
    <property type="entry name" value="Pol/His_phosphatase_N"/>
</dbReference>
<dbReference type="InterPro" id="IPR012337">
    <property type="entry name" value="RNaseH-like_sf"/>
</dbReference>
<dbReference type="InterPro" id="IPR004013">
    <property type="entry name" value="PHP_dom"/>
</dbReference>
<comment type="catalytic activity">
    <reaction evidence="13 14">
        <text>DNA(n) + a 2'-deoxyribonucleoside 5'-triphosphate = DNA(n+1) + diphosphate</text>
        <dbReference type="Rhea" id="RHEA:22508"/>
        <dbReference type="Rhea" id="RHEA-COMP:17339"/>
        <dbReference type="Rhea" id="RHEA-COMP:17340"/>
        <dbReference type="ChEBI" id="CHEBI:33019"/>
        <dbReference type="ChEBI" id="CHEBI:61560"/>
        <dbReference type="ChEBI" id="CHEBI:173112"/>
        <dbReference type="EC" id="2.7.7.7"/>
    </reaction>
</comment>
<organism evidence="17 18">
    <name type="scientific">Jeotgalicoccus saudimassiliensis</name>
    <dbReference type="NCBI Taxonomy" id="1461582"/>
    <lineage>
        <taxon>Bacteria</taxon>
        <taxon>Bacillati</taxon>
        <taxon>Bacillota</taxon>
        <taxon>Bacilli</taxon>
        <taxon>Bacillales</taxon>
        <taxon>Staphylococcaceae</taxon>
        <taxon>Jeotgalicoccus</taxon>
    </lineage>
</organism>
<dbReference type="FunFam" id="3.30.420.10:FF:000045">
    <property type="entry name" value="3'-5' exonuclease DinG"/>
    <property type="match status" value="1"/>
</dbReference>
<comment type="subunit">
    <text evidence="12">DNA polymerase III contains a core (composed of alpha, epsilon and theta chains) that associates with a tau subunit. This core dimerizes to form the POLIII' complex. PolIII' associates with the gamma complex (composed of gamma, delta, delta', psi and chi chains) and with the beta chain to form the complete DNA polymerase III complex.</text>
</comment>
<dbReference type="Pfam" id="PF01336">
    <property type="entry name" value="tRNA_anti-codon"/>
    <property type="match status" value="1"/>
</dbReference>
<dbReference type="PANTHER" id="PTHR32294">
    <property type="entry name" value="DNA POLYMERASE III SUBUNIT ALPHA"/>
    <property type="match status" value="1"/>
</dbReference>
<dbReference type="OrthoDB" id="9804290at2"/>
<dbReference type="Pfam" id="PF14480">
    <property type="entry name" value="DNA_pol3_a_NI"/>
    <property type="match status" value="1"/>
</dbReference>
<dbReference type="PANTHER" id="PTHR32294:SF5">
    <property type="entry name" value="DNA POLYMERASE III POLC-TYPE"/>
    <property type="match status" value="1"/>
</dbReference>
<feature type="domain" description="Polymerase/histidinol phosphatase N-terminal" evidence="16">
    <location>
        <begin position="323"/>
        <end position="391"/>
    </location>
</feature>
<dbReference type="InterPro" id="IPR012340">
    <property type="entry name" value="NA-bd_OB-fold"/>
</dbReference>
<dbReference type="HAMAP" id="MF_00356">
    <property type="entry name" value="DNApol_PolC"/>
    <property type="match status" value="1"/>
</dbReference>
<dbReference type="CDD" id="cd07435">
    <property type="entry name" value="PHP_PolIIIA_POLC"/>
    <property type="match status" value="1"/>
</dbReference>
<dbReference type="EC" id="2.7.7.7" evidence="14"/>
<dbReference type="EMBL" id="CCSE01000001">
    <property type="protein sequence ID" value="CDZ99568.1"/>
    <property type="molecule type" value="Genomic_DNA"/>
</dbReference>
<evidence type="ECO:0000256" key="5">
    <source>
        <dbReference type="ARBA" id="ARBA00022695"/>
    </source>
</evidence>
<dbReference type="STRING" id="1461582.BN1048_00536"/>
<evidence type="ECO:0000256" key="9">
    <source>
        <dbReference type="ARBA" id="ARBA00022839"/>
    </source>
</evidence>
<dbReference type="Proteomes" id="UP000044136">
    <property type="component" value="Unassembled WGS sequence"/>
</dbReference>
<dbReference type="NCBIfam" id="TIGR01405">
    <property type="entry name" value="polC_Gram_pos"/>
    <property type="match status" value="1"/>
</dbReference>
<dbReference type="Pfam" id="PF11490">
    <property type="entry name" value="DNA_pol3_a_NII"/>
    <property type="match status" value="1"/>
</dbReference>
<dbReference type="Pfam" id="PF17657">
    <property type="entry name" value="DNA_pol3_finger"/>
    <property type="match status" value="1"/>
</dbReference>
<dbReference type="InterPro" id="IPR006054">
    <property type="entry name" value="DnaQ"/>
</dbReference>
<keyword evidence="3 14" id="KW-0963">Cytoplasm</keyword>
<dbReference type="Gene3D" id="6.10.140.1510">
    <property type="match status" value="1"/>
</dbReference>
<dbReference type="SMART" id="SM00481">
    <property type="entry name" value="POLIIIAc"/>
    <property type="match status" value="1"/>
</dbReference>
<evidence type="ECO:0000256" key="1">
    <source>
        <dbReference type="ARBA" id="ARBA00003452"/>
    </source>
</evidence>
<evidence type="ECO:0000256" key="7">
    <source>
        <dbReference type="ARBA" id="ARBA00022722"/>
    </source>
</evidence>
<feature type="domain" description="Exonuclease" evidence="15">
    <location>
        <begin position="409"/>
        <end position="575"/>
    </location>
</feature>
<keyword evidence="7 14" id="KW-0540">Nuclease</keyword>
<sequence>MESHDKLKILLEQANITQNNYLEDAELERVVVDDDKRVWQFHLKTARIIPSTLYQLMSNNINKAFKDIAKTELIMSPGEFDEQLVADYFTSAVQSLSINDNIKHQLERTAKKLDDGVLYIAVKNSIEQSHFNKHINGNLLNAYKYFGIHLKGLEVTIDDDLQSSLSEELENRISEERETLITQFISDREKQEEQMERQGNVPKQIGKPQTFDGVRPLENIFDEEHSVKIEGHIFSKEIRDLRSGRKILQLKLTDYTDSIMAKMFSRHGKNDDEVFEVLEAGDWVIIEGRVEYDEFTRDMVLNIRNLTAINKKPKRDNAEKKRVELHLHSAMSQMDGMTNIKEYISRAKQYGHAALAVTDHNNVQAFPDAFNATNGDDDFKMIFGMEGMLVDDGAPIAYRPQNYSLEDHEFVVFDVETTGLSSKYDSIIELAGVKVKNGEVIDKFERFSNPGEKLSELIKELTGITDDMLVGAPDISSVITEFKDWVGDAIFVAHNASFDMGFIDEAYEKEGFGKSTNGVIDTLELSRTINTKMKKHGLNILAKHYNVDLTQHHRAIYDAEATAYIFIKMMAQLKADYGITNHKDINLSLSNSDSYKRAMPTHVSILVQNNTGLKNLFKIVSLSLTDHFYRSARIKRQVLEEHREGLLIGSACDNGEVFTAMMQKSYEEAKKKAHFYDYLEVFPKPLYQRLLEREVVRDEATLEEIITNIVELGKELGKPVVATGNVHYLEESDKLSRDILVRANPGNPLSRGNLPEAHFRSTEEMLELFDFLDEDTAFEIVVDNTQKIANMIDKVEVIKKDLYPPEIDGAEEEIRQMSYDNAKALYGEEVPQIVVDRLEKELDSIIGNGFAVIYLISHKLVKRSLDDGYLVGSRGSVGSSLVATMTEITEVNPLPPHYVCPECKESEFFTDGSVSSGYDLPDKKCAKCNVDLIKEGQDIPFETFLGFKGDKVPDIDLNFSGVYQPNAHNYTKDLFGEDYVFRAGTIGTVAEKTAFGYVKGYLNDNGLHKRGAEIDRLVLGCSGVKRTTGQHPGGIIVVPDNMDIYDFTPIQYPADDVEAEWKTTHFDFHSIDNNLLKLDILGHDDPTMIRMLQDLSGIDPTTVPTDDEETMKLFSGPESLGVTQDQILCKTGTLGIPEFGTGFVRQMLEDTRPSTFSELVQISGLSHGTDVWLGNAQDLIRKGTCDLSNVIGCRDDIMVTLMYKGLEPSLAFNIMEKVRKGKGLTEEHEQAMKDNGVEKWYIDSCKKIKYMFPKAHAAAYVLNSVRIAYFKVHFPLFYYASYFTVRASDFDLLTMVKDKDTIRHRVNELNQNFQELSKKEKDTLVVLELVNEMTQRGFKMQPVNVDKSDAFDFIIEGDTLIPPFIAVPGLGASVAKRVVEAREDEGFISKEDLNKKAGVSQKLIDYLTELGSLDHLPDKAQLSIFDI</sequence>
<keyword evidence="5 14" id="KW-0548">Nucleotidyltransferase</keyword>
<protein>
    <recommendedName>
        <fullName evidence="14">DNA polymerase III PolC-type</fullName>
        <shortName evidence="14">PolIII</shortName>
        <ecNumber evidence="14">2.7.7.7</ecNumber>
    </recommendedName>
</protein>
<keyword evidence="10 14" id="KW-0239">DNA-directed DNA polymerase</keyword>
<dbReference type="Gene3D" id="3.20.20.140">
    <property type="entry name" value="Metal-dependent hydrolases"/>
    <property type="match status" value="2"/>
</dbReference>
<dbReference type="SUPFAM" id="SSF53098">
    <property type="entry name" value="Ribonuclease H-like"/>
    <property type="match status" value="1"/>
</dbReference>
<evidence type="ECO:0000256" key="8">
    <source>
        <dbReference type="ARBA" id="ARBA00022801"/>
    </source>
</evidence>
<dbReference type="CDD" id="cd06127">
    <property type="entry name" value="DEDDh"/>
    <property type="match status" value="1"/>
</dbReference>
<dbReference type="GO" id="GO:0003677">
    <property type="term" value="F:DNA binding"/>
    <property type="evidence" value="ECO:0007669"/>
    <property type="project" value="UniProtKB-UniRule"/>
</dbReference>
<dbReference type="GO" id="GO:0003887">
    <property type="term" value="F:DNA-directed DNA polymerase activity"/>
    <property type="evidence" value="ECO:0007669"/>
    <property type="project" value="UniProtKB-UniRule"/>
</dbReference>
<comment type="similarity">
    <text evidence="14">Belongs to the DNA polymerase type-C family. PolC subfamily.</text>
</comment>
<keyword evidence="8 14" id="KW-0378">Hydrolase</keyword>
<dbReference type="GO" id="GO:0008408">
    <property type="term" value="F:3'-5' exonuclease activity"/>
    <property type="evidence" value="ECO:0007669"/>
    <property type="project" value="UniProtKB-UniRule"/>
</dbReference>
<evidence type="ECO:0000259" key="15">
    <source>
        <dbReference type="SMART" id="SM00479"/>
    </source>
</evidence>
<evidence type="ECO:0000256" key="4">
    <source>
        <dbReference type="ARBA" id="ARBA00022679"/>
    </source>
</evidence>
<dbReference type="Gene3D" id="1.10.150.700">
    <property type="entry name" value="PolC, middle finger domain"/>
    <property type="match status" value="1"/>
</dbReference>
<dbReference type="SMART" id="SM00479">
    <property type="entry name" value="EXOIII"/>
    <property type="match status" value="1"/>
</dbReference>
<evidence type="ECO:0000256" key="13">
    <source>
        <dbReference type="ARBA" id="ARBA00049244"/>
    </source>
</evidence>
<dbReference type="InterPro" id="IPR011708">
    <property type="entry name" value="DNA_pol3_alpha_NTPase_dom"/>
</dbReference>
<evidence type="ECO:0000259" key="16">
    <source>
        <dbReference type="SMART" id="SM00481"/>
    </source>
</evidence>